<evidence type="ECO:0000256" key="6">
    <source>
        <dbReference type="ARBA" id="ARBA00022840"/>
    </source>
</evidence>
<dbReference type="CDD" id="cd18544">
    <property type="entry name" value="ABC_6TM_TmrA_like"/>
    <property type="match status" value="1"/>
</dbReference>
<dbReference type="GO" id="GO:0005524">
    <property type="term" value="F:ATP binding"/>
    <property type="evidence" value="ECO:0007669"/>
    <property type="project" value="UniProtKB-KW"/>
</dbReference>
<dbReference type="PROSITE" id="PS00211">
    <property type="entry name" value="ABC_TRANSPORTER_1"/>
    <property type="match status" value="1"/>
</dbReference>
<feature type="transmembrane region" description="Helical" evidence="9">
    <location>
        <begin position="218"/>
        <end position="239"/>
    </location>
</feature>
<accession>A0A5B8XXK9</accession>
<dbReference type="PANTHER" id="PTHR43394:SF1">
    <property type="entry name" value="ATP-BINDING CASSETTE SUB-FAMILY B MEMBER 10, MITOCHONDRIAL"/>
    <property type="match status" value="1"/>
</dbReference>
<dbReference type="GO" id="GO:0016887">
    <property type="term" value="F:ATP hydrolysis activity"/>
    <property type="evidence" value="ECO:0007669"/>
    <property type="project" value="InterPro"/>
</dbReference>
<feature type="transmembrane region" description="Helical" evidence="9">
    <location>
        <begin position="53"/>
        <end position="75"/>
    </location>
</feature>
<dbReference type="EMBL" id="CP042467">
    <property type="protein sequence ID" value="QED28199.1"/>
    <property type="molecule type" value="Genomic_DNA"/>
</dbReference>
<dbReference type="InterPro" id="IPR017871">
    <property type="entry name" value="ABC_transporter-like_CS"/>
</dbReference>
<dbReference type="AlphaFoldDB" id="A0A5B8XXK9"/>
<keyword evidence="4 9" id="KW-0812">Transmembrane</keyword>
<evidence type="ECO:0000313" key="12">
    <source>
        <dbReference type="EMBL" id="QED28199.1"/>
    </source>
</evidence>
<dbReference type="Pfam" id="PF00005">
    <property type="entry name" value="ABC_tran"/>
    <property type="match status" value="1"/>
</dbReference>
<dbReference type="PROSITE" id="PS50893">
    <property type="entry name" value="ABC_TRANSPORTER_2"/>
    <property type="match status" value="1"/>
</dbReference>
<evidence type="ECO:0000313" key="13">
    <source>
        <dbReference type="Proteomes" id="UP000321595"/>
    </source>
</evidence>
<name>A0A5B8XXK9_9DELT</name>
<dbReference type="SUPFAM" id="SSF52540">
    <property type="entry name" value="P-loop containing nucleoside triphosphate hydrolases"/>
    <property type="match status" value="1"/>
</dbReference>
<keyword evidence="13" id="KW-1185">Reference proteome</keyword>
<feature type="transmembrane region" description="Helical" evidence="9">
    <location>
        <begin position="328"/>
        <end position="347"/>
    </location>
</feature>
<dbReference type="FunFam" id="3.40.50.300:FF:000221">
    <property type="entry name" value="Multidrug ABC transporter ATP-binding protein"/>
    <property type="match status" value="1"/>
</dbReference>
<dbReference type="Gene3D" id="1.20.1560.10">
    <property type="entry name" value="ABC transporter type 1, transmembrane domain"/>
    <property type="match status" value="1"/>
</dbReference>
<keyword evidence="7 9" id="KW-1133">Transmembrane helix</keyword>
<feature type="domain" description="ABC transporter" evidence="10">
    <location>
        <begin position="396"/>
        <end position="630"/>
    </location>
</feature>
<evidence type="ECO:0000256" key="5">
    <source>
        <dbReference type="ARBA" id="ARBA00022741"/>
    </source>
</evidence>
<evidence type="ECO:0000256" key="1">
    <source>
        <dbReference type="ARBA" id="ARBA00004651"/>
    </source>
</evidence>
<organism evidence="12 13">
    <name type="scientific">Microvenator marinus</name>
    <dbReference type="NCBI Taxonomy" id="2600177"/>
    <lineage>
        <taxon>Bacteria</taxon>
        <taxon>Deltaproteobacteria</taxon>
        <taxon>Bradymonadales</taxon>
        <taxon>Microvenatoraceae</taxon>
        <taxon>Microvenator</taxon>
    </lineage>
</organism>
<comment type="subcellular location">
    <subcellularLocation>
        <location evidence="1">Cell membrane</location>
        <topology evidence="1">Multi-pass membrane protein</topology>
    </subcellularLocation>
</comment>
<gene>
    <name evidence="12" type="ORF">FRD01_13345</name>
</gene>
<dbReference type="SMART" id="SM00382">
    <property type="entry name" value="AAA"/>
    <property type="match status" value="1"/>
</dbReference>
<keyword evidence="6 12" id="KW-0067">ATP-binding</keyword>
<dbReference type="KEGG" id="bbae:FRD01_13345"/>
<dbReference type="GO" id="GO:0015421">
    <property type="term" value="F:ABC-type oligopeptide transporter activity"/>
    <property type="evidence" value="ECO:0007669"/>
    <property type="project" value="TreeGrafter"/>
</dbReference>
<dbReference type="InterPro" id="IPR003593">
    <property type="entry name" value="AAA+_ATPase"/>
</dbReference>
<evidence type="ECO:0000256" key="9">
    <source>
        <dbReference type="SAM" id="Phobius"/>
    </source>
</evidence>
<dbReference type="PANTHER" id="PTHR43394">
    <property type="entry name" value="ATP-DEPENDENT PERMEASE MDL1, MITOCHONDRIAL"/>
    <property type="match status" value="1"/>
</dbReference>
<dbReference type="InterPro" id="IPR036640">
    <property type="entry name" value="ABC1_TM_sf"/>
</dbReference>
<dbReference type="InterPro" id="IPR003439">
    <property type="entry name" value="ABC_transporter-like_ATP-bd"/>
</dbReference>
<dbReference type="InterPro" id="IPR039421">
    <property type="entry name" value="Type_1_exporter"/>
</dbReference>
<dbReference type="SUPFAM" id="SSF90123">
    <property type="entry name" value="ABC transporter transmembrane region"/>
    <property type="match status" value="1"/>
</dbReference>
<reference evidence="12 13" key="1">
    <citation type="submission" date="2019-08" db="EMBL/GenBank/DDBJ databases">
        <authorList>
            <person name="Liang Q."/>
        </authorList>
    </citation>
    <scope>NUCLEOTIDE SEQUENCE [LARGE SCALE GENOMIC DNA]</scope>
    <source>
        <strain evidence="12 13">V1718</strain>
    </source>
</reference>
<dbReference type="InterPro" id="IPR027417">
    <property type="entry name" value="P-loop_NTPase"/>
</dbReference>
<feature type="domain" description="ABC transmembrane type-1" evidence="11">
    <location>
        <begin position="56"/>
        <end position="361"/>
    </location>
</feature>
<dbReference type="Proteomes" id="UP000321595">
    <property type="component" value="Chromosome"/>
</dbReference>
<evidence type="ECO:0000256" key="8">
    <source>
        <dbReference type="ARBA" id="ARBA00023136"/>
    </source>
</evidence>
<dbReference type="OrthoDB" id="5288711at2"/>
<evidence type="ECO:0000256" key="7">
    <source>
        <dbReference type="ARBA" id="ARBA00022989"/>
    </source>
</evidence>
<sequence length="636" mass="70021">MKTKTLSRVEREALALSNDPILVKMLEEERVEADEVDMRLFAKLLAYLKPHKGLTAVAVALSLAESLLMTLPAYIVGLAIDAVSKAGARDGVFDGILTAMAAAVPVSQDGPTSLIIAFGAILLAAWTLRWVIAAVTTYLVQKLGQHVVHDLRVDVFDHITGQGLAFFHKNPVGRLVNRTTFDVQSLSELFSDAFAQGFRDVLFVIVLCVVMFKLDFTLSILIVGSFPLLVGVALLYRALARPSLRTMSAIQSRMNAWLAENIAGMRENQLYRRERRREAEWYSLTQAHQASIYRVVQAWAVLRPGMMIVSALATSLVLIVGYGRVTEGLVTIGVLITFIEYTSRVWVPVRNLAEKFNIIQNALTAGERVFNILEQPTTIKTLSTADPNLKVVKGSVEFKDVRFTYPRTTEEVIKGISFEAKPGEMVALVGNTGAGKSTIVQLISRFYDASEGEIRVDGRLVTDFELPNLRAGIALVPQDVVIFAGTLRENITLGAEYPDETVLETLKAVRGEILVTRNEDGLDQVLEEGGRTLSAGERQLISFARALLVNPPIIILDEATASIDTETESLIQEALVRLTKGRTTIVIAHRLSTIRDAHQILVLRHGQVIERGTHPELLHRGGEYAALYQSTRAQSS</sequence>
<protein>
    <submittedName>
        <fullName evidence="12">ABC transporter ATP-binding protein</fullName>
    </submittedName>
</protein>
<proteinExistence type="predicted"/>
<keyword evidence="5" id="KW-0547">Nucleotide-binding</keyword>
<dbReference type="Pfam" id="PF00664">
    <property type="entry name" value="ABC_membrane"/>
    <property type="match status" value="1"/>
</dbReference>
<feature type="transmembrane region" description="Helical" evidence="9">
    <location>
        <begin position="301"/>
        <end position="322"/>
    </location>
</feature>
<keyword evidence="8 9" id="KW-0472">Membrane</keyword>
<dbReference type="Gene3D" id="3.40.50.300">
    <property type="entry name" value="P-loop containing nucleotide triphosphate hydrolases"/>
    <property type="match status" value="1"/>
</dbReference>
<evidence type="ECO:0000259" key="11">
    <source>
        <dbReference type="PROSITE" id="PS50929"/>
    </source>
</evidence>
<keyword evidence="3" id="KW-1003">Cell membrane</keyword>
<evidence type="ECO:0000259" key="10">
    <source>
        <dbReference type="PROSITE" id="PS50893"/>
    </source>
</evidence>
<evidence type="ECO:0000256" key="3">
    <source>
        <dbReference type="ARBA" id="ARBA00022475"/>
    </source>
</evidence>
<dbReference type="RefSeq" id="WP_146960411.1">
    <property type="nucleotide sequence ID" value="NZ_CP042467.1"/>
</dbReference>
<evidence type="ECO:0000256" key="4">
    <source>
        <dbReference type="ARBA" id="ARBA00022692"/>
    </source>
</evidence>
<keyword evidence="2" id="KW-0813">Transport</keyword>
<feature type="transmembrane region" description="Helical" evidence="9">
    <location>
        <begin position="114"/>
        <end position="140"/>
    </location>
</feature>
<evidence type="ECO:0000256" key="2">
    <source>
        <dbReference type="ARBA" id="ARBA00022448"/>
    </source>
</evidence>
<dbReference type="InterPro" id="IPR011527">
    <property type="entry name" value="ABC1_TM_dom"/>
</dbReference>
<dbReference type="GO" id="GO:0005886">
    <property type="term" value="C:plasma membrane"/>
    <property type="evidence" value="ECO:0007669"/>
    <property type="project" value="UniProtKB-SubCell"/>
</dbReference>
<dbReference type="PROSITE" id="PS50929">
    <property type="entry name" value="ABC_TM1F"/>
    <property type="match status" value="1"/>
</dbReference>